<dbReference type="AlphaFoldDB" id="A0A1B5FSQ1"/>
<name>A0A1B5FSQ1_ENTFC</name>
<protein>
    <submittedName>
        <fullName evidence="1">Uncharacterized protein</fullName>
    </submittedName>
</protein>
<organism evidence="1 2">
    <name type="scientific">Enterococcus faecium</name>
    <name type="common">Streptococcus faecium</name>
    <dbReference type="NCBI Taxonomy" id="1352"/>
    <lineage>
        <taxon>Bacteria</taxon>
        <taxon>Bacillati</taxon>
        <taxon>Bacillota</taxon>
        <taxon>Bacilli</taxon>
        <taxon>Lactobacillales</taxon>
        <taxon>Enterococcaceae</taxon>
        <taxon>Enterococcus</taxon>
    </lineage>
</organism>
<evidence type="ECO:0000313" key="2">
    <source>
        <dbReference type="Proteomes" id="UP000191171"/>
    </source>
</evidence>
<gene>
    <name evidence="1" type="ORF">B1P95_05885</name>
</gene>
<dbReference type="Proteomes" id="UP000191171">
    <property type="component" value="Unassembled WGS sequence"/>
</dbReference>
<reference evidence="1 2" key="1">
    <citation type="submission" date="2017-02" db="EMBL/GenBank/DDBJ databases">
        <title>Clonality and virulence of isolates of VRE in Hematopoietic Stem Cell Transplanted (HSCT) patients.</title>
        <authorList>
            <person name="Marchi A.P."/>
            <person name="Martins R.C."/>
            <person name="Marie S.K."/>
            <person name="Levin A.S."/>
            <person name="Costa S.F."/>
        </authorList>
    </citation>
    <scope>NUCLEOTIDE SEQUENCE [LARGE SCALE GENOMIC DNA]</scope>
    <source>
        <strain evidence="1 2">LIM1759</strain>
    </source>
</reference>
<comment type="caution">
    <text evidence="1">The sequence shown here is derived from an EMBL/GenBank/DDBJ whole genome shotgun (WGS) entry which is preliminary data.</text>
</comment>
<accession>A0A1B5FSQ1</accession>
<dbReference type="EMBL" id="MVGJ01000026">
    <property type="protein sequence ID" value="OOL83088.1"/>
    <property type="molecule type" value="Genomic_DNA"/>
</dbReference>
<proteinExistence type="predicted"/>
<evidence type="ECO:0000313" key="1">
    <source>
        <dbReference type="EMBL" id="OOL83088.1"/>
    </source>
</evidence>
<sequence>MTEAGSFKKFRLIFRRNYFWNTVYLKKGGLTLVVSDPFFLL</sequence>